<dbReference type="SUPFAM" id="SSF55874">
    <property type="entry name" value="ATPase domain of HSP90 chaperone/DNA topoisomerase II/histidine kinase"/>
    <property type="match status" value="1"/>
</dbReference>
<evidence type="ECO:0000313" key="2">
    <source>
        <dbReference type="Proteomes" id="UP000192418"/>
    </source>
</evidence>
<name>A0A1W2A5Q3_9BACT</name>
<sequence length="284" mass="32404">MSAETLCEIENSYYSYQQLINLYANHKEEWFGDIDVNLYGWFSANSSSVLGAILTKFQNNLNTVRIFAEKSESILKRNGFLSHFGHSKAIDYNHTAIAYQVLSTEDDRYFNNYVFKEFISRPDLPVMTDALKRKLAESIYEIFINAKMHSQTEKIFVCGQFFPKKHKIIFTITDIGIGIKNVVNNRFGSNLSAIQAIEWAIQDKHTTKKDVSGGIGLALLHEFIKLNRGTVQIVSNEGFWELSHTGKVVRSFTNEFPGTMVNISVCTNDANQYMLSKEVTDDIF</sequence>
<keyword evidence="2" id="KW-1185">Reference proteome</keyword>
<protein>
    <recommendedName>
        <fullName evidence="3">Histidine kinase-, DNA gyrase B-, and HSP90-like ATPase</fullName>
    </recommendedName>
</protein>
<dbReference type="AlphaFoldDB" id="A0A1W2A5Q3"/>
<dbReference type="InterPro" id="IPR036890">
    <property type="entry name" value="HATPase_C_sf"/>
</dbReference>
<dbReference type="Gene3D" id="3.30.565.10">
    <property type="entry name" value="Histidine kinase-like ATPase, C-terminal domain"/>
    <property type="match status" value="1"/>
</dbReference>
<evidence type="ECO:0000313" key="1">
    <source>
        <dbReference type="EMBL" id="SMC55802.1"/>
    </source>
</evidence>
<dbReference type="RefSeq" id="WP_084067355.1">
    <property type="nucleotide sequence ID" value="NZ_FWXY01000004.1"/>
</dbReference>
<organism evidence="1 2">
    <name type="scientific">Desulfocicer vacuolatum DSM 3385</name>
    <dbReference type="NCBI Taxonomy" id="1121400"/>
    <lineage>
        <taxon>Bacteria</taxon>
        <taxon>Pseudomonadati</taxon>
        <taxon>Thermodesulfobacteriota</taxon>
        <taxon>Desulfobacteria</taxon>
        <taxon>Desulfobacterales</taxon>
        <taxon>Desulfobacteraceae</taxon>
        <taxon>Desulfocicer</taxon>
    </lineage>
</organism>
<gene>
    <name evidence="1" type="ORF">SAMN02746065_104130</name>
</gene>
<accession>A0A1W2A5Q3</accession>
<dbReference type="EMBL" id="FWXY01000004">
    <property type="protein sequence ID" value="SMC55802.1"/>
    <property type="molecule type" value="Genomic_DNA"/>
</dbReference>
<proteinExistence type="predicted"/>
<dbReference type="OrthoDB" id="3194831at2"/>
<evidence type="ECO:0008006" key="3">
    <source>
        <dbReference type="Google" id="ProtNLM"/>
    </source>
</evidence>
<dbReference type="Proteomes" id="UP000192418">
    <property type="component" value="Unassembled WGS sequence"/>
</dbReference>
<reference evidence="1 2" key="1">
    <citation type="submission" date="2017-04" db="EMBL/GenBank/DDBJ databases">
        <authorList>
            <person name="Afonso C.L."/>
            <person name="Miller P.J."/>
            <person name="Scott M.A."/>
            <person name="Spackman E."/>
            <person name="Goraichik I."/>
            <person name="Dimitrov K.M."/>
            <person name="Suarez D.L."/>
            <person name="Swayne D.E."/>
        </authorList>
    </citation>
    <scope>NUCLEOTIDE SEQUENCE [LARGE SCALE GENOMIC DNA]</scope>
    <source>
        <strain evidence="1 2">DSM 3385</strain>
    </source>
</reference>
<dbReference type="STRING" id="1121400.SAMN02746065_104130"/>